<dbReference type="Gene3D" id="1.10.260.130">
    <property type="match status" value="1"/>
</dbReference>
<dbReference type="AlphaFoldDB" id="A0A6A6D725"/>
<proteinExistence type="inferred from homology"/>
<evidence type="ECO:0000256" key="2">
    <source>
        <dbReference type="PIRNR" id="PIRNR029171"/>
    </source>
</evidence>
<keyword evidence="2" id="KW-0732">Signal</keyword>
<gene>
    <name evidence="3" type="ORF">M409DRAFT_62245</name>
</gene>
<evidence type="ECO:0000256" key="1">
    <source>
        <dbReference type="ARBA" id="ARBA00022801"/>
    </source>
</evidence>
<evidence type="ECO:0000313" key="4">
    <source>
        <dbReference type="Proteomes" id="UP000799537"/>
    </source>
</evidence>
<feature type="signal peptide" evidence="2">
    <location>
        <begin position="1"/>
        <end position="19"/>
    </location>
</feature>
<dbReference type="PIRSF" id="PIRSF029171">
    <property type="entry name" value="Esterase_LipA"/>
    <property type="match status" value="1"/>
</dbReference>
<dbReference type="Gene3D" id="3.40.50.1820">
    <property type="entry name" value="alpha/beta hydrolase"/>
    <property type="match status" value="1"/>
</dbReference>
<evidence type="ECO:0008006" key="5">
    <source>
        <dbReference type="Google" id="ProtNLM"/>
    </source>
</evidence>
<dbReference type="OrthoDB" id="2373480at2759"/>
<dbReference type="PANTHER" id="PTHR34853:SF5">
    <property type="entry name" value="LIP-DOMAIN-CONTAINING PROTEIN-RELATED"/>
    <property type="match status" value="1"/>
</dbReference>
<name>A0A6A6D725_ZASCE</name>
<accession>A0A6A6D725</accession>
<dbReference type="InterPro" id="IPR005152">
    <property type="entry name" value="Lipase_secreted"/>
</dbReference>
<keyword evidence="1" id="KW-0378">Hydrolase</keyword>
<dbReference type="SUPFAM" id="SSF53474">
    <property type="entry name" value="alpha/beta-Hydrolases"/>
    <property type="match status" value="1"/>
</dbReference>
<comment type="similarity">
    <text evidence="2">Belongs to the AB hydrolase superfamily. Lipase family.</text>
</comment>
<dbReference type="RefSeq" id="XP_033674989.1">
    <property type="nucleotide sequence ID" value="XM_033815086.1"/>
</dbReference>
<reference evidence="3" key="1">
    <citation type="journal article" date="2020" name="Stud. Mycol.">
        <title>101 Dothideomycetes genomes: a test case for predicting lifestyles and emergence of pathogens.</title>
        <authorList>
            <person name="Haridas S."/>
            <person name="Albert R."/>
            <person name="Binder M."/>
            <person name="Bloem J."/>
            <person name="Labutti K."/>
            <person name="Salamov A."/>
            <person name="Andreopoulos B."/>
            <person name="Baker S."/>
            <person name="Barry K."/>
            <person name="Bills G."/>
            <person name="Bluhm B."/>
            <person name="Cannon C."/>
            <person name="Castanera R."/>
            <person name="Culley D."/>
            <person name="Daum C."/>
            <person name="Ezra D."/>
            <person name="Gonzalez J."/>
            <person name="Henrissat B."/>
            <person name="Kuo A."/>
            <person name="Liang C."/>
            <person name="Lipzen A."/>
            <person name="Lutzoni F."/>
            <person name="Magnuson J."/>
            <person name="Mondo S."/>
            <person name="Nolan M."/>
            <person name="Ohm R."/>
            <person name="Pangilinan J."/>
            <person name="Park H.-J."/>
            <person name="Ramirez L."/>
            <person name="Alfaro M."/>
            <person name="Sun H."/>
            <person name="Tritt A."/>
            <person name="Yoshinaga Y."/>
            <person name="Zwiers L.-H."/>
            <person name="Turgeon B."/>
            <person name="Goodwin S."/>
            <person name="Spatafora J."/>
            <person name="Crous P."/>
            <person name="Grigoriev I."/>
        </authorList>
    </citation>
    <scope>NUCLEOTIDE SEQUENCE</scope>
    <source>
        <strain evidence="3">ATCC 36951</strain>
    </source>
</reference>
<protein>
    <recommendedName>
        <fullName evidence="5">Secretory lipase-domain-containing protein</fullName>
    </recommendedName>
</protein>
<dbReference type="GeneID" id="54568358"/>
<sequence>MALIFAARLLLLLASTVTAVLLPSQDVFYTQPANISSYNPGDVINTRSIPTNLNGLLAGGPSPSIKAAYQYLYRTTDSLGNPVAAVTTLLVPHGADPSKLLAYQTAYDSANNDCSPSYALQAGANTSATSDIIFITAALDQGWYVLSPDYEGLNAHYTSGLISGYATLDSVRAAFKQTAASGLSTSAKYAMWGYSGGSLASEWAAELQPSYAPELKFQGAALGGLIPNVQNVLSTINKGPFAGLAFSGIYGLSKAYPELAAFLDANLVPSKKDQFYSTANGCLSQASSQGAFQDLYSYFTTGKAAFSQPVPQSVLSKTGIMGTHGVPSIPFFVYKAVADEVSPSNDTDSLVKTLCSRGTSIEYHKDVIGEHITEAITGSANALAWISDRLEGKAVSTGCTTEVVALTSVDLESVEQLGGELVALLQDLLGGRLGPAFSG</sequence>
<dbReference type="PANTHER" id="PTHR34853">
    <property type="match status" value="1"/>
</dbReference>
<feature type="chain" id="PRO_5025721479" description="Secretory lipase-domain-containing protein" evidence="2">
    <location>
        <begin position="20"/>
        <end position="439"/>
    </location>
</feature>
<dbReference type="GO" id="GO:0016042">
    <property type="term" value="P:lipid catabolic process"/>
    <property type="evidence" value="ECO:0007669"/>
    <property type="project" value="UniProtKB-UniRule"/>
</dbReference>
<dbReference type="GO" id="GO:0004806">
    <property type="term" value="F:triacylglycerol lipase activity"/>
    <property type="evidence" value="ECO:0007669"/>
    <property type="project" value="UniProtKB-UniRule"/>
</dbReference>
<evidence type="ECO:0000313" key="3">
    <source>
        <dbReference type="EMBL" id="KAF2174100.1"/>
    </source>
</evidence>
<dbReference type="EMBL" id="ML993579">
    <property type="protein sequence ID" value="KAF2174100.1"/>
    <property type="molecule type" value="Genomic_DNA"/>
</dbReference>
<dbReference type="Proteomes" id="UP000799537">
    <property type="component" value="Unassembled WGS sequence"/>
</dbReference>
<organism evidence="3 4">
    <name type="scientific">Zasmidium cellare ATCC 36951</name>
    <dbReference type="NCBI Taxonomy" id="1080233"/>
    <lineage>
        <taxon>Eukaryota</taxon>
        <taxon>Fungi</taxon>
        <taxon>Dikarya</taxon>
        <taxon>Ascomycota</taxon>
        <taxon>Pezizomycotina</taxon>
        <taxon>Dothideomycetes</taxon>
        <taxon>Dothideomycetidae</taxon>
        <taxon>Mycosphaerellales</taxon>
        <taxon>Mycosphaerellaceae</taxon>
        <taxon>Zasmidium</taxon>
    </lineage>
</organism>
<dbReference type="Pfam" id="PF03583">
    <property type="entry name" value="LIP"/>
    <property type="match status" value="1"/>
</dbReference>
<keyword evidence="4" id="KW-1185">Reference proteome</keyword>
<dbReference type="InterPro" id="IPR029058">
    <property type="entry name" value="AB_hydrolase_fold"/>
</dbReference>